<gene>
    <name evidence="1" type="ORF">FWK35_00017411</name>
</gene>
<evidence type="ECO:0000313" key="1">
    <source>
        <dbReference type="EMBL" id="KAF0721233.1"/>
    </source>
</evidence>
<reference evidence="1 2" key="1">
    <citation type="submission" date="2019-08" db="EMBL/GenBank/DDBJ databases">
        <title>Whole genome of Aphis craccivora.</title>
        <authorList>
            <person name="Voronova N.V."/>
            <person name="Shulinski R.S."/>
            <person name="Bandarenka Y.V."/>
            <person name="Zhorov D.G."/>
            <person name="Warner D."/>
        </authorList>
    </citation>
    <scope>NUCLEOTIDE SEQUENCE [LARGE SCALE GENOMIC DNA]</scope>
    <source>
        <strain evidence="1">180601</strain>
        <tissue evidence="1">Whole Body</tissue>
    </source>
</reference>
<comment type="caution">
    <text evidence="1">The sequence shown here is derived from an EMBL/GenBank/DDBJ whole genome shotgun (WGS) entry which is preliminary data.</text>
</comment>
<accession>A0A6G0W5E7</accession>
<protein>
    <submittedName>
        <fullName evidence="1">Uncharacterized protein</fullName>
    </submittedName>
</protein>
<dbReference type="AlphaFoldDB" id="A0A6G0W5E7"/>
<dbReference type="EMBL" id="VUJU01009259">
    <property type="protein sequence ID" value="KAF0721233.1"/>
    <property type="molecule type" value="Genomic_DNA"/>
</dbReference>
<name>A0A6G0W5E7_APHCR</name>
<feature type="non-terminal residue" evidence="1">
    <location>
        <position position="218"/>
    </location>
</feature>
<keyword evidence="2" id="KW-1185">Reference proteome</keyword>
<evidence type="ECO:0000313" key="2">
    <source>
        <dbReference type="Proteomes" id="UP000478052"/>
    </source>
</evidence>
<proteinExistence type="predicted"/>
<sequence>MQKISIQLSQRCPARIYPLRYLLKQWIYHNSDFLIRLTGTRTTNILYSHFRKISQWEIIPLTLRVFKSFSLKSPTKYYILVTNKLVSKLSATPNTEEVSRNKYNYIISNIIQYFLINYLPLFDRLYFKLVLASEYSDVRLFLVQYNMKVRFQVVIRIHFMAVCSLLGNLKNMSIKQEISNFLTKSPTKNLDSLTETPTVRKVFVKFNTPLPSSAAVER</sequence>
<organism evidence="1 2">
    <name type="scientific">Aphis craccivora</name>
    <name type="common">Cowpea aphid</name>
    <dbReference type="NCBI Taxonomy" id="307492"/>
    <lineage>
        <taxon>Eukaryota</taxon>
        <taxon>Metazoa</taxon>
        <taxon>Ecdysozoa</taxon>
        <taxon>Arthropoda</taxon>
        <taxon>Hexapoda</taxon>
        <taxon>Insecta</taxon>
        <taxon>Pterygota</taxon>
        <taxon>Neoptera</taxon>
        <taxon>Paraneoptera</taxon>
        <taxon>Hemiptera</taxon>
        <taxon>Sternorrhyncha</taxon>
        <taxon>Aphidomorpha</taxon>
        <taxon>Aphidoidea</taxon>
        <taxon>Aphididae</taxon>
        <taxon>Aphidini</taxon>
        <taxon>Aphis</taxon>
        <taxon>Aphis</taxon>
    </lineage>
</organism>
<dbReference type="Proteomes" id="UP000478052">
    <property type="component" value="Unassembled WGS sequence"/>
</dbReference>